<gene>
    <name evidence="4" type="ORF">SNEC2469_LOCUS18787</name>
</gene>
<proteinExistence type="predicted"/>
<dbReference type="SUPFAM" id="SSF56349">
    <property type="entry name" value="DNA breaking-rejoining enzymes"/>
    <property type="match status" value="1"/>
</dbReference>
<dbReference type="InterPro" id="IPR011010">
    <property type="entry name" value="DNA_brk_join_enz"/>
</dbReference>
<evidence type="ECO:0000313" key="4">
    <source>
        <dbReference type="EMBL" id="CAE7661123.1"/>
    </source>
</evidence>
<dbReference type="CDD" id="cd00397">
    <property type="entry name" value="DNA_BRE_C"/>
    <property type="match status" value="1"/>
</dbReference>
<evidence type="ECO:0000259" key="3">
    <source>
        <dbReference type="PROSITE" id="PS51898"/>
    </source>
</evidence>
<name>A0A812W7Z9_9DINO</name>
<evidence type="ECO:0000313" key="5">
    <source>
        <dbReference type="Proteomes" id="UP000601435"/>
    </source>
</evidence>
<dbReference type="GO" id="GO:0003677">
    <property type="term" value="F:DNA binding"/>
    <property type="evidence" value="ECO:0007669"/>
    <property type="project" value="InterPro"/>
</dbReference>
<evidence type="ECO:0000256" key="1">
    <source>
        <dbReference type="ARBA" id="ARBA00023172"/>
    </source>
</evidence>
<dbReference type="PROSITE" id="PS51898">
    <property type="entry name" value="TYR_RECOMBINASE"/>
    <property type="match status" value="1"/>
</dbReference>
<dbReference type="InterPro" id="IPR002104">
    <property type="entry name" value="Integrase_catalytic"/>
</dbReference>
<feature type="compositionally biased region" description="Low complexity" evidence="2">
    <location>
        <begin position="541"/>
        <end position="557"/>
    </location>
</feature>
<feature type="domain" description="Tyr recombinase" evidence="3">
    <location>
        <begin position="1215"/>
        <end position="1398"/>
    </location>
</feature>
<dbReference type="GO" id="GO:0015074">
    <property type="term" value="P:DNA integration"/>
    <property type="evidence" value="ECO:0007669"/>
    <property type="project" value="InterPro"/>
</dbReference>
<reference evidence="4" key="1">
    <citation type="submission" date="2021-02" db="EMBL/GenBank/DDBJ databases">
        <authorList>
            <person name="Dougan E. K."/>
            <person name="Rhodes N."/>
            <person name="Thang M."/>
            <person name="Chan C."/>
        </authorList>
    </citation>
    <scope>NUCLEOTIDE SEQUENCE</scope>
</reference>
<dbReference type="Gene3D" id="1.10.443.10">
    <property type="entry name" value="Intergrase catalytic core"/>
    <property type="match status" value="1"/>
</dbReference>
<accession>A0A812W7Z9</accession>
<dbReference type="GO" id="GO:0006310">
    <property type="term" value="P:DNA recombination"/>
    <property type="evidence" value="ECO:0007669"/>
    <property type="project" value="UniProtKB-KW"/>
</dbReference>
<protein>
    <recommendedName>
        <fullName evidence="3">Tyr recombinase domain-containing protein</fullName>
    </recommendedName>
</protein>
<keyword evidence="1" id="KW-0233">DNA recombination</keyword>
<evidence type="ECO:0000256" key="2">
    <source>
        <dbReference type="SAM" id="MobiDB-lite"/>
    </source>
</evidence>
<dbReference type="EMBL" id="CAJNJA010031821">
    <property type="protein sequence ID" value="CAE7661123.1"/>
    <property type="molecule type" value="Genomic_DNA"/>
</dbReference>
<sequence>MAALAAEAGAGELDYLQGWRTADSAEGYTKLFFNHGNVCAQAFIVRAVGSGFMVCLPTGVFSEEELSGFQAEGYPGMFGPHFVTSVPAVSVSGRELKKTVVCLLIDVAAEGIDRLQEDPFPDLELKVFGTQRLQSVWPHRVRVLEALAGFLDGSAADPPDRLDAYFTCGSEGEPLPLPAPVANEAVQNDVLQQLLMHATTQAEALASLNTRLLSLETPVVAAPEAPPAPAAAPALGGGGVPQWAPQLFSEGAKAQLPEEQLHRLLQLAGKGPQRLGDLAGPSAAPAKPGAAQLYLGAAAKAAPAPHPAGGVEPLAEDAVEADANEDVEDEGRALAKVLSQQTKLLAALVASTTKKSSDPLSILGGGGADEETKVPGIRGMAARQLLKDQIHKDPLKVYHKVRERLAQARRKGSTAALEPRDMFYHFQDVVPLGHYKTLTYFAFLLCDAWEAMEQGRSEEVMSLISLGLVFAEQVANEGGATRLGWLLTFRDDPPFSLVEQRRAPRSEVPHGLLADPRWVTANLAYLKDVESIQDRTAKSHQSQQPGSSSTTTTPGPGEQKGGRGGKRGQKGRDPPEFAEGSYSPVFFYSFFFVKFATRFGTKLGGRRLARWHRRHYIRLEAMASTWIRLGSGGTAAAAREPETAFSANVTKAKLATVSKPIDPSRLSFDEAPRFQAEKFLVDPLLRAGFRDPRIFRRHEDEWPRPKVARVQAPLDKQLQLYKKWDDVECLYLVPASSSEYRYRCGLFSVYKSDTLDRQRPAMCILTQVFHEGTGCRANEIFCLSQAECAPPEFQLRLAWNCLGFDVADGPRGDIMQQQTLLHIVGLIARNSFATRSGFILHLCAAYGLLCSCEQPRGSVMFRLDCFRRLKARGFVEVDFCLCTYGSPFMTPSRWLANNTDLLKMRGTCSCPLKDKHLRVGPTFSADNIVQFRRLCRPSSLEVFGRDPKPGEALCKFSGMCPLPAAKHLLDLQLPAINELKARTVTLSRPAHQPPRWVADLGHCLDWRTIIQYRFRQLNHINVNEELSYRSLVKLLAKTQAQSRFGVLLDSRVTIGCNAKGRSSSATITAVFGRCGWKDCCGAITDTSTLCDVLTTAQERRQDFLVARSEVNLDATGGLSSLVAQRRDKFFSNFSAWAEGQLQCQFSQLCGSGLLLSTTLVAYGKYLFYSGSPKYVFSETINSCTDRFRHFRSYFAAAWGVLSRWEEEEPQERSMIIPEAVYKAAITVALLWGWPFFTAALLLGFHGLLRPGEFLKLRRRDLILPRDLLTSTPIAYVRILGSKTKRFLQRQHAKVSDVLAVRFLEALYGSTPSAEPLFNCSPAVFRRRWNCVFQHLGVPTGDNEQGITPKCLRGSGATWLYQLTEDIGRIQWRGRWQQRRTLEHYLQDVAGQLLLTDLTESQRSAVLELAPFAASLLSLYESKLLRT</sequence>
<dbReference type="InterPro" id="IPR013762">
    <property type="entry name" value="Integrase-like_cat_sf"/>
</dbReference>
<keyword evidence="5" id="KW-1185">Reference proteome</keyword>
<organism evidence="4 5">
    <name type="scientific">Symbiodinium necroappetens</name>
    <dbReference type="NCBI Taxonomy" id="1628268"/>
    <lineage>
        <taxon>Eukaryota</taxon>
        <taxon>Sar</taxon>
        <taxon>Alveolata</taxon>
        <taxon>Dinophyceae</taxon>
        <taxon>Suessiales</taxon>
        <taxon>Symbiodiniaceae</taxon>
        <taxon>Symbiodinium</taxon>
    </lineage>
</organism>
<dbReference type="Proteomes" id="UP000601435">
    <property type="component" value="Unassembled WGS sequence"/>
</dbReference>
<comment type="caution">
    <text evidence="4">The sequence shown here is derived from an EMBL/GenBank/DDBJ whole genome shotgun (WGS) entry which is preliminary data.</text>
</comment>
<feature type="region of interest" description="Disordered" evidence="2">
    <location>
        <begin position="534"/>
        <end position="575"/>
    </location>
</feature>
<dbReference type="OrthoDB" id="437873at2759"/>